<keyword evidence="3" id="KW-1185">Reference proteome</keyword>
<protein>
    <submittedName>
        <fullName evidence="2">Uncharacterized protein</fullName>
    </submittedName>
</protein>
<dbReference type="EMBL" id="JAVRJZ010000009">
    <property type="protein sequence ID" value="KAK2718787.1"/>
    <property type="molecule type" value="Genomic_DNA"/>
</dbReference>
<dbReference type="Proteomes" id="UP001187531">
    <property type="component" value="Unassembled WGS sequence"/>
</dbReference>
<evidence type="ECO:0000256" key="1">
    <source>
        <dbReference type="SAM" id="MobiDB-lite"/>
    </source>
</evidence>
<feature type="region of interest" description="Disordered" evidence="1">
    <location>
        <begin position="84"/>
        <end position="117"/>
    </location>
</feature>
<dbReference type="AlphaFoldDB" id="A0AA88ICS3"/>
<reference evidence="2" key="1">
    <citation type="submission" date="2023-07" db="EMBL/GenBank/DDBJ databases">
        <title>Chromosome-level genome assembly of Artemia franciscana.</title>
        <authorList>
            <person name="Jo E."/>
        </authorList>
    </citation>
    <scope>NUCLEOTIDE SEQUENCE</scope>
    <source>
        <tissue evidence="2">Whole body</tissue>
    </source>
</reference>
<evidence type="ECO:0000313" key="2">
    <source>
        <dbReference type="EMBL" id="KAK2718787.1"/>
    </source>
</evidence>
<organism evidence="2 3">
    <name type="scientific">Artemia franciscana</name>
    <name type="common">Brine shrimp</name>
    <name type="synonym">Artemia sanfranciscana</name>
    <dbReference type="NCBI Taxonomy" id="6661"/>
    <lineage>
        <taxon>Eukaryota</taxon>
        <taxon>Metazoa</taxon>
        <taxon>Ecdysozoa</taxon>
        <taxon>Arthropoda</taxon>
        <taxon>Crustacea</taxon>
        <taxon>Branchiopoda</taxon>
        <taxon>Anostraca</taxon>
        <taxon>Artemiidae</taxon>
        <taxon>Artemia</taxon>
    </lineage>
</organism>
<proteinExistence type="predicted"/>
<gene>
    <name evidence="2" type="ORF">QYM36_005956</name>
</gene>
<accession>A0AA88ICS3</accession>
<comment type="caution">
    <text evidence="2">The sequence shown here is derived from an EMBL/GenBank/DDBJ whole genome shotgun (WGS) entry which is preliminary data.</text>
</comment>
<feature type="region of interest" description="Disordered" evidence="1">
    <location>
        <begin position="39"/>
        <end position="59"/>
    </location>
</feature>
<sequence>MKSSQKWELLRNPGLGMATSKIPILKWKMKMCVPEEEDIENEISDGKSDFPGPEQGSIVRLDIPPERTADDDNELVTPVERTISQQGEIFSEMGTAKKSRSWHGNLKDTDPEVENEN</sequence>
<evidence type="ECO:0000313" key="3">
    <source>
        <dbReference type="Proteomes" id="UP001187531"/>
    </source>
</evidence>
<feature type="non-terminal residue" evidence="2">
    <location>
        <position position="1"/>
    </location>
</feature>
<name>A0AA88ICS3_ARTSF</name>